<dbReference type="Pfam" id="PF00078">
    <property type="entry name" value="RVT_1"/>
    <property type="match status" value="1"/>
</dbReference>
<evidence type="ECO:0000256" key="6">
    <source>
        <dbReference type="ARBA" id="ARBA00022801"/>
    </source>
</evidence>
<dbReference type="Gene3D" id="3.30.420.10">
    <property type="entry name" value="Ribonuclease H-like superfamily/Ribonuclease H"/>
    <property type="match status" value="1"/>
</dbReference>
<dbReference type="PANTHER" id="PTHR37984">
    <property type="entry name" value="PROTEIN CBG26694"/>
    <property type="match status" value="1"/>
</dbReference>
<dbReference type="InterPro" id="IPR012337">
    <property type="entry name" value="RNaseH-like_sf"/>
</dbReference>
<dbReference type="SMART" id="SM00343">
    <property type="entry name" value="ZnF_C2HC"/>
    <property type="match status" value="1"/>
</dbReference>
<dbReference type="PROSITE" id="PS50878">
    <property type="entry name" value="RT_POL"/>
    <property type="match status" value="1"/>
</dbReference>
<dbReference type="GO" id="GO:0016787">
    <property type="term" value="F:hydrolase activity"/>
    <property type="evidence" value="ECO:0007669"/>
    <property type="project" value="UniProtKB-KW"/>
</dbReference>
<feature type="domain" description="Reverse transcriptase" evidence="12">
    <location>
        <begin position="1141"/>
        <end position="1320"/>
    </location>
</feature>
<dbReference type="FunFam" id="3.10.20.370:FF:000001">
    <property type="entry name" value="Retrovirus-related Pol polyprotein from transposon 17.6-like protein"/>
    <property type="match status" value="1"/>
</dbReference>
<feature type="region of interest" description="Disordered" evidence="10">
    <location>
        <begin position="1999"/>
        <end position="2052"/>
    </location>
</feature>
<dbReference type="OMA" id="RFYNANT"/>
<dbReference type="Pfam" id="PF00665">
    <property type="entry name" value="rve"/>
    <property type="match status" value="1"/>
</dbReference>
<dbReference type="Gene3D" id="3.10.20.370">
    <property type="match status" value="1"/>
</dbReference>
<keyword evidence="8" id="KW-0863">Zinc-finger</keyword>
<dbReference type="PROSITE" id="PS50994">
    <property type="entry name" value="INTEGRASE"/>
    <property type="match status" value="1"/>
</dbReference>
<evidence type="ECO:0000256" key="1">
    <source>
        <dbReference type="ARBA" id="ARBA00012493"/>
    </source>
</evidence>
<dbReference type="CDD" id="cd01647">
    <property type="entry name" value="RT_LTR"/>
    <property type="match status" value="1"/>
</dbReference>
<dbReference type="OrthoDB" id="5868003at2759"/>
<evidence type="ECO:0000256" key="3">
    <source>
        <dbReference type="ARBA" id="ARBA00022695"/>
    </source>
</evidence>
<dbReference type="InterPro" id="IPR000477">
    <property type="entry name" value="RT_dom"/>
</dbReference>
<name>G0MYJ9_CAEBE</name>
<keyword evidence="9" id="KW-0175">Coiled coil</keyword>
<evidence type="ECO:0000259" key="13">
    <source>
        <dbReference type="PROSITE" id="PS50994"/>
    </source>
</evidence>
<feature type="coiled-coil region" evidence="9">
    <location>
        <begin position="630"/>
        <end position="657"/>
    </location>
</feature>
<feature type="domain" description="Integrase catalytic" evidence="13">
    <location>
        <begin position="1602"/>
        <end position="1735"/>
    </location>
</feature>
<keyword evidence="5" id="KW-0255">Endonuclease</keyword>
<dbReference type="Pfam" id="PF17917">
    <property type="entry name" value="RT_RNaseH"/>
    <property type="match status" value="1"/>
</dbReference>
<dbReference type="InterPro" id="IPR001878">
    <property type="entry name" value="Znf_CCHC"/>
</dbReference>
<keyword evidence="2" id="KW-0808">Transferase</keyword>
<evidence type="ECO:0000256" key="8">
    <source>
        <dbReference type="PROSITE-ProRule" id="PRU00047"/>
    </source>
</evidence>
<keyword evidence="8" id="KW-0862">Zinc</keyword>
<evidence type="ECO:0000313" key="14">
    <source>
        <dbReference type="EMBL" id="EGT47562.1"/>
    </source>
</evidence>
<protein>
    <recommendedName>
        <fullName evidence="1">RNA-directed DNA polymerase</fullName>
        <ecNumber evidence="1">2.7.7.49</ecNumber>
    </recommendedName>
</protein>
<dbReference type="InterPro" id="IPR001584">
    <property type="entry name" value="Integrase_cat-core"/>
</dbReference>
<keyword evidence="15" id="KW-1185">Reference proteome</keyword>
<dbReference type="Pfam" id="PF00098">
    <property type="entry name" value="zf-CCHC"/>
    <property type="match status" value="1"/>
</dbReference>
<reference evidence="15" key="1">
    <citation type="submission" date="2011-07" db="EMBL/GenBank/DDBJ databases">
        <authorList>
            <consortium name="Caenorhabditis brenneri Sequencing and Analysis Consortium"/>
            <person name="Wilson R.K."/>
        </authorList>
    </citation>
    <scope>NUCLEOTIDE SEQUENCE [LARGE SCALE GENOMIC DNA]</scope>
    <source>
        <strain evidence="15">PB2801</strain>
    </source>
</reference>
<feature type="coiled-coil region" evidence="9">
    <location>
        <begin position="1270"/>
        <end position="1297"/>
    </location>
</feature>
<evidence type="ECO:0000256" key="7">
    <source>
        <dbReference type="ARBA" id="ARBA00022918"/>
    </source>
</evidence>
<feature type="compositionally biased region" description="Polar residues" evidence="10">
    <location>
        <begin position="1999"/>
        <end position="2027"/>
    </location>
</feature>
<dbReference type="InterPro" id="IPR036397">
    <property type="entry name" value="RNaseH_sf"/>
</dbReference>
<evidence type="ECO:0000256" key="5">
    <source>
        <dbReference type="ARBA" id="ARBA00022759"/>
    </source>
</evidence>
<evidence type="ECO:0000259" key="12">
    <source>
        <dbReference type="PROSITE" id="PS50878"/>
    </source>
</evidence>
<dbReference type="GO" id="GO:0042575">
    <property type="term" value="C:DNA polymerase complex"/>
    <property type="evidence" value="ECO:0007669"/>
    <property type="project" value="UniProtKB-ARBA"/>
</dbReference>
<evidence type="ECO:0000256" key="2">
    <source>
        <dbReference type="ARBA" id="ARBA00022679"/>
    </source>
</evidence>
<dbReference type="Proteomes" id="UP000008068">
    <property type="component" value="Unassembled WGS sequence"/>
</dbReference>
<keyword evidence="4" id="KW-0540">Nuclease</keyword>
<dbReference type="PROSITE" id="PS50158">
    <property type="entry name" value="ZF_CCHC"/>
    <property type="match status" value="1"/>
</dbReference>
<evidence type="ECO:0000313" key="15">
    <source>
        <dbReference type="Proteomes" id="UP000008068"/>
    </source>
</evidence>
<dbReference type="GO" id="GO:0003676">
    <property type="term" value="F:nucleic acid binding"/>
    <property type="evidence" value="ECO:0007669"/>
    <property type="project" value="InterPro"/>
</dbReference>
<dbReference type="Pfam" id="PF17921">
    <property type="entry name" value="Integrase_H2C2"/>
    <property type="match status" value="1"/>
</dbReference>
<proteinExistence type="predicted"/>
<dbReference type="FunFam" id="3.30.70.270:FF:000020">
    <property type="entry name" value="Transposon Tf2-6 polyprotein-like Protein"/>
    <property type="match status" value="1"/>
</dbReference>
<dbReference type="GO" id="GO:0004519">
    <property type="term" value="F:endonuclease activity"/>
    <property type="evidence" value="ECO:0007669"/>
    <property type="project" value="UniProtKB-KW"/>
</dbReference>
<evidence type="ECO:0000256" key="10">
    <source>
        <dbReference type="SAM" id="MobiDB-lite"/>
    </source>
</evidence>
<dbReference type="GO" id="GO:0019899">
    <property type="term" value="F:enzyme binding"/>
    <property type="evidence" value="ECO:0007669"/>
    <property type="project" value="UniProtKB-ARBA"/>
</dbReference>
<evidence type="ECO:0000259" key="11">
    <source>
        <dbReference type="PROSITE" id="PS50158"/>
    </source>
</evidence>
<gene>
    <name evidence="14" type="ORF">CAEBREN_01908</name>
</gene>
<sequence length="2052" mass="234199">MDGLGDVGGSAEERQLLEDELLRDVVETDAAIRDDGRSSSMEVDVLERETMQNQLVREDEMNRIFGETAAAINLQTTFSKKQISECFLKDMREFTDQMHTLLCQKEFDILEAQNRETKILKENCDLQLHLSQILSTSDQAQQPPRLDYLAQFTEENQKILIEMVQYMNRNGVDSIEEMNDFCQKTSEKRRCELQKAQQEVAKFKADNLALRHEKALLKSHLAAVESQRDDWKRKEGELRRKIEWNTYSRPGRLTAVAGSSTPKIDIQTLARELHQETPPQPRPRSSYGKQQTKENNTEKEAARFYNANTQEILDDDDIPVEETLEQFLREIRKNAQEKAGYVPTRNDSVNLEYRVLYCNNSFRLIDGSRMGVTHLKLIFCRWQENHIRRLRHNTHSGSSYGKQHMKENNTEKEAARFYNANTQEILDDDDIPVEETLDQETHSHYHERRTTEHSDQFAQNVRDAKLAKSLPNPPKFTADENSISIEEFEEMFKMKYQFYTDKQQVLYLGTTLLGGKALKAFRGLAEKDKKSAASVLHAIKIRLCLSSDDESRRAIDKFEKLTVKKGESVEDFCLRMDDVSRVAHQGMGEGAKSMQKLTKLLNNLHFVDEGRAIEIAVDSAIRNVSREEQYDVARETVTRLERQRQDRQKEMSRWENEKRNTKFFNKNTNLTTQKTASNGENAAAQPDNLIQANSNQRGQNQGTPIPSQVANQYQFQNSQNMQANQKQSFVDRTQGNWRDRQKPNELSQKCTDCNQMGPHDPRCPKAPKRYLPTCYACKEVGHYANECPVNKPQQARHQAINLSLFPLPLPQKQIPQYPYVPVDFPIISLAEVNIMLDSGACISLIGKDLWEEIVSKNGVEWGNKAKEECTEFIKVYAANNEPIKLHFQVKAETSLHSRTRDITYYVADVDRDTIILGIDHFDKLGIKMSIESEARDIRMAKTVTLYPGAKLFAEVKVGGMIDAAKNHCLVNPTVPWLSPSVCQVTTTGKGVIQVANYTKQTVVLEKGQKIATGELDGFQVIQEKAECMQILEEHFGHHEDTKDLNELICSITGSADCNEHWKVLCEHLKKESVGTKEEEEVWGIVRKFQHIFAVDDNELGRTNAVECEIELVEGAEPVRQKPRPIPLAIRPEIRKMIQKMLAQGVIRESHSPWASPVVLVKKKDGSVRMCIDYRKVNKVVRYNAHPLPNIEATLQSLSGKKVFTTLDLLAGYWQIPLKEQSKEITAFAIGSELFEWNVLPFGLVTSPAIFQATMESVIGDMLGICAFVYVDDLLIASESLEQHAKDLERVLERVEKSGMRFRASKCHIAQEQVAYLGHKITPEGVRTEEAKIDKMKKFPRPTNPKEVQSFLGLVGYYRKFVINFAQMASALTPLTAKQAVWRWEEEQEAAFQSLIQAICSTPVLMQPNTEAAIDGSKPFLIYTDASRKGVGAVLAQQGDDGEQHPIAFASKALTPAETRYHITDLEALGMIFALRRFKTIVYGTQILVYTDHKPLIYLLRGTPLADRLLRWSIELLEYNVKIIFVNGKANNVADALSRGGCEEAHEGVLAGHFGVKKMYRQLSKKFYWPKMRASIESFVRSCQKCLCTNDSPKLVAPLNPYITSRPLEIVACDLVDIGVSTSGNRYMLTIIDLFTKYGTAIPIPDKRGETVLKAFVDRWAVGEGRIPETLLTDQGKEFVNEHFQNLAKILNIKHITTKGYNSRANGGVERFNKTITHIIKKKNRVSYEWDEQVRLMCCRCERKCTFVYRWPTGVPKTQTQELRSSSPTHLAGMVRLLEMNPDLSSDVVYGLSGKDVPSLSELPMDSLWPIFGQCPSFHIWLEEIKGWSKEYSYYHSRMIQKHLGNDLLRKAGTVVLLLPSVRQKEVMIGGSEVVSLEAESWRETMEMLCKRNLQHIIMVIPFFHEAESQDEFKQIINVVPATTKLTLVPGYFAQLDYAKVPEFCRLYGRLLREQGTVESVLPEDRVSTAQNQTLINLTGSVKLYWERVQTIVKERSMQWPTDLTSTQTSSPVPHQQEQPRTSVTTGPMRTPHQKLTPAPYPREFQRTTYRRQ</sequence>
<dbReference type="HOGENOM" id="CLU_000720_1_0_1"/>
<dbReference type="EMBL" id="GL379820">
    <property type="protein sequence ID" value="EGT47562.1"/>
    <property type="molecule type" value="Genomic_DNA"/>
</dbReference>
<dbReference type="Gene3D" id="3.10.10.10">
    <property type="entry name" value="HIV Type 1 Reverse Transcriptase, subunit A, domain 1"/>
    <property type="match status" value="1"/>
</dbReference>
<dbReference type="CDD" id="cd00303">
    <property type="entry name" value="retropepsin_like"/>
    <property type="match status" value="1"/>
</dbReference>
<dbReference type="InterPro" id="IPR043128">
    <property type="entry name" value="Rev_trsase/Diguanyl_cyclase"/>
</dbReference>
<feature type="region of interest" description="Disordered" evidence="10">
    <location>
        <begin position="272"/>
        <end position="297"/>
    </location>
</feature>
<keyword evidence="6" id="KW-0378">Hydrolase</keyword>
<organism evidence="15">
    <name type="scientific">Caenorhabditis brenneri</name>
    <name type="common">Nematode worm</name>
    <dbReference type="NCBI Taxonomy" id="135651"/>
    <lineage>
        <taxon>Eukaryota</taxon>
        <taxon>Metazoa</taxon>
        <taxon>Ecdysozoa</taxon>
        <taxon>Nematoda</taxon>
        <taxon>Chromadorea</taxon>
        <taxon>Rhabditida</taxon>
        <taxon>Rhabditina</taxon>
        <taxon>Rhabditomorpha</taxon>
        <taxon>Rhabditoidea</taxon>
        <taxon>Rhabditidae</taxon>
        <taxon>Peloderinae</taxon>
        <taxon>Caenorhabditis</taxon>
    </lineage>
</organism>
<dbReference type="SUPFAM" id="SSF56672">
    <property type="entry name" value="DNA/RNA polymerases"/>
    <property type="match status" value="1"/>
</dbReference>
<dbReference type="SUPFAM" id="SSF53098">
    <property type="entry name" value="Ribonuclease H-like"/>
    <property type="match status" value="1"/>
</dbReference>
<dbReference type="InterPro" id="IPR050951">
    <property type="entry name" value="Retrovirus_Pol_polyprotein"/>
</dbReference>
<evidence type="ECO:0000256" key="9">
    <source>
        <dbReference type="SAM" id="Coils"/>
    </source>
</evidence>
<dbReference type="GO" id="GO:0003964">
    <property type="term" value="F:RNA-directed DNA polymerase activity"/>
    <property type="evidence" value="ECO:0007669"/>
    <property type="project" value="UniProtKB-KW"/>
</dbReference>
<dbReference type="InterPro" id="IPR036875">
    <property type="entry name" value="Znf_CCHC_sf"/>
</dbReference>
<dbReference type="Gene3D" id="4.10.60.10">
    <property type="entry name" value="Zinc finger, CCHC-type"/>
    <property type="match status" value="1"/>
</dbReference>
<dbReference type="GO" id="GO:0005737">
    <property type="term" value="C:cytoplasm"/>
    <property type="evidence" value="ECO:0007669"/>
    <property type="project" value="UniProtKB-ARBA"/>
</dbReference>
<keyword evidence="7" id="KW-0695">RNA-directed DNA polymerase</keyword>
<dbReference type="PANTHER" id="PTHR37984:SF5">
    <property type="entry name" value="PROTEIN NYNRIN-LIKE"/>
    <property type="match status" value="1"/>
</dbReference>
<dbReference type="SUPFAM" id="SSF57756">
    <property type="entry name" value="Retrovirus zinc finger-like domains"/>
    <property type="match status" value="1"/>
</dbReference>
<feature type="coiled-coil region" evidence="9">
    <location>
        <begin position="186"/>
        <end position="241"/>
    </location>
</feature>
<dbReference type="Gene3D" id="1.10.340.70">
    <property type="match status" value="1"/>
</dbReference>
<dbReference type="InterPro" id="IPR043502">
    <property type="entry name" value="DNA/RNA_pol_sf"/>
</dbReference>
<dbReference type="EC" id="2.7.7.49" evidence="1"/>
<dbReference type="InterPro" id="IPR041588">
    <property type="entry name" value="Integrase_H2C2"/>
</dbReference>
<dbReference type="CDD" id="cd09274">
    <property type="entry name" value="RNase_HI_RT_Ty3"/>
    <property type="match status" value="1"/>
</dbReference>
<dbReference type="eggNOG" id="KOG0017">
    <property type="taxonomic scope" value="Eukaryota"/>
</dbReference>
<keyword evidence="8" id="KW-0479">Metal-binding</keyword>
<dbReference type="STRING" id="135651.G0MYJ9"/>
<accession>G0MYJ9</accession>
<evidence type="ECO:0000256" key="4">
    <source>
        <dbReference type="ARBA" id="ARBA00022722"/>
    </source>
</evidence>
<keyword evidence="3" id="KW-0548">Nucleotidyltransferase</keyword>
<dbReference type="InParanoid" id="G0MYJ9"/>
<dbReference type="GO" id="GO:0008270">
    <property type="term" value="F:zinc ion binding"/>
    <property type="evidence" value="ECO:0007669"/>
    <property type="project" value="UniProtKB-KW"/>
</dbReference>
<dbReference type="GO" id="GO:0015074">
    <property type="term" value="P:DNA integration"/>
    <property type="evidence" value="ECO:0007669"/>
    <property type="project" value="InterPro"/>
</dbReference>
<dbReference type="InterPro" id="IPR041373">
    <property type="entry name" value="RT_RNaseH"/>
</dbReference>
<dbReference type="Gene3D" id="3.30.70.270">
    <property type="match status" value="2"/>
</dbReference>
<feature type="domain" description="CCHC-type" evidence="11">
    <location>
        <begin position="774"/>
        <end position="788"/>
    </location>
</feature>